<protein>
    <recommendedName>
        <fullName evidence="2">Shikimate kinase</fullName>
    </recommendedName>
</protein>
<evidence type="ECO:0000313" key="1">
    <source>
        <dbReference type="EMBL" id="MPM68246.1"/>
    </source>
</evidence>
<sequence length="59" mass="6599">MIAQGDTRPMAANPEAMDDLRRILDGRKEFYAKADHVLNTSGQSLEHSFEQLKALLAAR</sequence>
<dbReference type="AlphaFoldDB" id="A0A645BS94"/>
<proteinExistence type="predicted"/>
<comment type="caution">
    <text evidence="1">The sequence shown here is derived from an EMBL/GenBank/DDBJ whole genome shotgun (WGS) entry which is preliminary data.</text>
</comment>
<dbReference type="InterPro" id="IPR027417">
    <property type="entry name" value="P-loop_NTPase"/>
</dbReference>
<organism evidence="1">
    <name type="scientific">bioreactor metagenome</name>
    <dbReference type="NCBI Taxonomy" id="1076179"/>
    <lineage>
        <taxon>unclassified sequences</taxon>
        <taxon>metagenomes</taxon>
        <taxon>ecological metagenomes</taxon>
    </lineage>
</organism>
<dbReference type="Gene3D" id="3.40.50.300">
    <property type="entry name" value="P-loop containing nucleotide triphosphate hydrolases"/>
    <property type="match status" value="1"/>
</dbReference>
<dbReference type="EMBL" id="VSSQ01022150">
    <property type="protein sequence ID" value="MPM68246.1"/>
    <property type="molecule type" value="Genomic_DNA"/>
</dbReference>
<name>A0A645BS94_9ZZZZ</name>
<accession>A0A645BS94</accession>
<reference evidence="1" key="1">
    <citation type="submission" date="2019-08" db="EMBL/GenBank/DDBJ databases">
        <authorList>
            <person name="Kucharzyk K."/>
            <person name="Murdoch R.W."/>
            <person name="Higgins S."/>
            <person name="Loffler F."/>
        </authorList>
    </citation>
    <scope>NUCLEOTIDE SEQUENCE</scope>
</reference>
<evidence type="ECO:0008006" key="2">
    <source>
        <dbReference type="Google" id="ProtNLM"/>
    </source>
</evidence>
<gene>
    <name evidence="1" type="ORF">SDC9_115177</name>
</gene>